<comment type="subcellular location">
    <subcellularLocation>
        <location evidence="1">Cell membrane</location>
        <topology evidence="1">Multi-pass membrane protein</topology>
    </subcellularLocation>
</comment>
<feature type="transmembrane region" description="Helical" evidence="8">
    <location>
        <begin position="424"/>
        <end position="442"/>
    </location>
</feature>
<evidence type="ECO:0000259" key="9">
    <source>
        <dbReference type="PROSITE" id="PS50850"/>
    </source>
</evidence>
<keyword evidence="2" id="KW-0813">Transport</keyword>
<evidence type="ECO:0000256" key="3">
    <source>
        <dbReference type="ARBA" id="ARBA00022475"/>
    </source>
</evidence>
<evidence type="ECO:0000256" key="1">
    <source>
        <dbReference type="ARBA" id="ARBA00004651"/>
    </source>
</evidence>
<feature type="transmembrane region" description="Helical" evidence="8">
    <location>
        <begin position="281"/>
        <end position="308"/>
    </location>
</feature>
<evidence type="ECO:0000256" key="4">
    <source>
        <dbReference type="ARBA" id="ARBA00022692"/>
    </source>
</evidence>
<dbReference type="SUPFAM" id="SSF103473">
    <property type="entry name" value="MFS general substrate transporter"/>
    <property type="match status" value="1"/>
</dbReference>
<feature type="transmembrane region" description="Helical" evidence="8">
    <location>
        <begin position="314"/>
        <end position="332"/>
    </location>
</feature>
<feature type="region of interest" description="Disordered" evidence="7">
    <location>
        <begin position="488"/>
        <end position="508"/>
    </location>
</feature>
<feature type="transmembrane region" description="Helical" evidence="8">
    <location>
        <begin position="211"/>
        <end position="233"/>
    </location>
</feature>
<evidence type="ECO:0000313" key="10">
    <source>
        <dbReference type="EMBL" id="TYD00365.1"/>
    </source>
</evidence>
<proteinExistence type="predicted"/>
<feature type="transmembrane region" description="Helical" evidence="8">
    <location>
        <begin position="85"/>
        <end position="105"/>
    </location>
</feature>
<dbReference type="AlphaFoldDB" id="A0A5D0XU27"/>
<keyword evidence="11" id="KW-1185">Reference proteome</keyword>
<organism evidence="10 11">
    <name type="scientific">Arthrobacter echini</name>
    <dbReference type="NCBI Taxonomy" id="1529066"/>
    <lineage>
        <taxon>Bacteria</taxon>
        <taxon>Bacillati</taxon>
        <taxon>Actinomycetota</taxon>
        <taxon>Actinomycetes</taxon>
        <taxon>Micrococcales</taxon>
        <taxon>Micrococcaceae</taxon>
        <taxon>Arthrobacter</taxon>
    </lineage>
</organism>
<evidence type="ECO:0000256" key="5">
    <source>
        <dbReference type="ARBA" id="ARBA00022989"/>
    </source>
</evidence>
<dbReference type="GO" id="GO:0005886">
    <property type="term" value="C:plasma membrane"/>
    <property type="evidence" value="ECO:0007669"/>
    <property type="project" value="UniProtKB-SubCell"/>
</dbReference>
<dbReference type="GO" id="GO:0022857">
    <property type="term" value="F:transmembrane transporter activity"/>
    <property type="evidence" value="ECO:0007669"/>
    <property type="project" value="InterPro"/>
</dbReference>
<keyword evidence="6 8" id="KW-0472">Membrane</keyword>
<gene>
    <name evidence="10" type="ORF">FQ377_02625</name>
</gene>
<feature type="domain" description="Major facilitator superfamily (MFS) profile" evidence="9">
    <location>
        <begin position="20"/>
        <end position="487"/>
    </location>
</feature>
<dbReference type="InterPro" id="IPR036259">
    <property type="entry name" value="MFS_trans_sf"/>
</dbReference>
<dbReference type="Gene3D" id="1.20.1250.20">
    <property type="entry name" value="MFS general substrate transporter like domains"/>
    <property type="match status" value="1"/>
</dbReference>
<dbReference type="RefSeq" id="WP_148599668.1">
    <property type="nucleotide sequence ID" value="NZ_VSLD01000001.1"/>
</dbReference>
<evidence type="ECO:0000256" key="8">
    <source>
        <dbReference type="SAM" id="Phobius"/>
    </source>
</evidence>
<protein>
    <submittedName>
        <fullName evidence="10">DHA2 family efflux MFS transporter permease subunit</fullName>
    </submittedName>
</protein>
<dbReference type="CDD" id="cd17321">
    <property type="entry name" value="MFS_MMR_MDR_like"/>
    <property type="match status" value="1"/>
</dbReference>
<evidence type="ECO:0000313" key="11">
    <source>
        <dbReference type="Proteomes" id="UP000323410"/>
    </source>
</evidence>
<dbReference type="PANTHER" id="PTHR42718">
    <property type="entry name" value="MAJOR FACILITATOR SUPERFAMILY MULTIDRUG TRANSPORTER MFSC"/>
    <property type="match status" value="1"/>
</dbReference>
<name>A0A5D0XU27_9MICC</name>
<comment type="caution">
    <text evidence="10">The sequence shown here is derived from an EMBL/GenBank/DDBJ whole genome shotgun (WGS) entry which is preliminary data.</text>
</comment>
<feature type="transmembrane region" description="Helical" evidence="8">
    <location>
        <begin position="179"/>
        <end position="199"/>
    </location>
</feature>
<feature type="transmembrane region" description="Helical" evidence="8">
    <location>
        <begin position="55"/>
        <end position="73"/>
    </location>
</feature>
<feature type="transmembrane region" description="Helical" evidence="8">
    <location>
        <begin position="462"/>
        <end position="482"/>
    </location>
</feature>
<dbReference type="Proteomes" id="UP000323410">
    <property type="component" value="Unassembled WGS sequence"/>
</dbReference>
<dbReference type="Gene3D" id="1.20.1720.10">
    <property type="entry name" value="Multidrug resistance protein D"/>
    <property type="match status" value="1"/>
</dbReference>
<reference evidence="10 11" key="1">
    <citation type="submission" date="2019-08" db="EMBL/GenBank/DDBJ databases">
        <title>Genone of Arthrobacter echini P9.</title>
        <authorList>
            <person name="Bowman J.P."/>
        </authorList>
    </citation>
    <scope>NUCLEOTIDE SEQUENCE [LARGE SCALE GENOMIC DNA]</scope>
    <source>
        <strain evidence="10 11">P9</strain>
    </source>
</reference>
<dbReference type="InterPro" id="IPR011701">
    <property type="entry name" value="MFS"/>
</dbReference>
<sequence length="508" mass="52394">MSTTMNDAAAPTIPRQSWLALAALLLGMSIALLDTTIVNVALPTIRTSLDASESTLSWIISGYALAFGLTLIPAGRLGDRIGHKWIYFSGVALFTVASLACGFAQSDLQLVIFRVLQGLAGGIFVPAVTAFIQLLFPGRTRGTAFAIMGAVIGVSSALGPIIGGLIIEAFGVENGWRLVFFVNLPVGIITCIAAAALLPPRDKTLPRAAKGLDAMGIALVSAAFVALLVPLIQGQEDGWPLWTWISLVGGIVLLALFGAWEVHTDRKGRVPLVPPTLFSHASFTGGVILALVYFAAFTSIFFTISLLWQSGLGYSALASGAVAIPFAIGSIISSSQSNRLALKLGRNVLVLGTALVTVGLGWSWLILLTTAPSDLTNWLFAVPLLLAGLGNGFFIAPNVQFIVATVDRQDAGSASAVISAIQRIGSAVGIAIIGSVLFGSLPGGREMATAAGRAAGFTDASAAAMGVSAAFAAVALLLVFTLPRRVATPGPPTPPKDDAPADPAVQEA</sequence>
<dbReference type="EMBL" id="VSLD01000001">
    <property type="protein sequence ID" value="TYD00365.1"/>
    <property type="molecule type" value="Genomic_DNA"/>
</dbReference>
<feature type="transmembrane region" description="Helical" evidence="8">
    <location>
        <begin position="344"/>
        <end position="366"/>
    </location>
</feature>
<feature type="transmembrane region" description="Helical" evidence="8">
    <location>
        <begin position="144"/>
        <end position="167"/>
    </location>
</feature>
<evidence type="ECO:0000256" key="2">
    <source>
        <dbReference type="ARBA" id="ARBA00022448"/>
    </source>
</evidence>
<dbReference type="PRINTS" id="PR01036">
    <property type="entry name" value="TCRTETB"/>
</dbReference>
<feature type="transmembrane region" description="Helical" evidence="8">
    <location>
        <begin position="378"/>
        <end position="403"/>
    </location>
</feature>
<keyword evidence="3" id="KW-1003">Cell membrane</keyword>
<accession>A0A5D0XU27</accession>
<dbReference type="InterPro" id="IPR020846">
    <property type="entry name" value="MFS_dom"/>
</dbReference>
<dbReference type="InterPro" id="IPR004638">
    <property type="entry name" value="EmrB-like"/>
</dbReference>
<feature type="transmembrane region" description="Helical" evidence="8">
    <location>
        <begin position="111"/>
        <end position="132"/>
    </location>
</feature>
<feature type="transmembrane region" description="Helical" evidence="8">
    <location>
        <begin position="239"/>
        <end position="260"/>
    </location>
</feature>
<dbReference type="OrthoDB" id="7375466at2"/>
<dbReference type="NCBIfam" id="TIGR00711">
    <property type="entry name" value="efflux_EmrB"/>
    <property type="match status" value="1"/>
</dbReference>
<dbReference type="PANTHER" id="PTHR42718:SF39">
    <property type="entry name" value="ACTINORHODIN TRANSPORTER-RELATED"/>
    <property type="match status" value="1"/>
</dbReference>
<keyword evidence="4 8" id="KW-0812">Transmembrane</keyword>
<evidence type="ECO:0000256" key="7">
    <source>
        <dbReference type="SAM" id="MobiDB-lite"/>
    </source>
</evidence>
<keyword evidence="5 8" id="KW-1133">Transmembrane helix</keyword>
<dbReference type="Pfam" id="PF07690">
    <property type="entry name" value="MFS_1"/>
    <property type="match status" value="1"/>
</dbReference>
<evidence type="ECO:0000256" key="6">
    <source>
        <dbReference type="ARBA" id="ARBA00023136"/>
    </source>
</evidence>
<dbReference type="PROSITE" id="PS50850">
    <property type="entry name" value="MFS"/>
    <property type="match status" value="1"/>
</dbReference>